<evidence type="ECO:0000313" key="3">
    <source>
        <dbReference type="Proteomes" id="UP000633278"/>
    </source>
</evidence>
<keyword evidence="1" id="KW-1133">Transmembrane helix</keyword>
<dbReference type="RefSeq" id="WP_188598992.1">
    <property type="nucleotide sequence ID" value="NZ_BMJW01000002.1"/>
</dbReference>
<organism evidence="2 3">
    <name type="scientific">Polaribacter pacificus</name>
    <dbReference type="NCBI Taxonomy" id="1775173"/>
    <lineage>
        <taxon>Bacteria</taxon>
        <taxon>Pseudomonadati</taxon>
        <taxon>Bacteroidota</taxon>
        <taxon>Flavobacteriia</taxon>
        <taxon>Flavobacteriales</taxon>
        <taxon>Flavobacteriaceae</taxon>
    </lineage>
</organism>
<gene>
    <name evidence="2" type="ORF">GCM10011416_18010</name>
</gene>
<dbReference type="AlphaFoldDB" id="A0A917I0K3"/>
<dbReference type="EMBL" id="BMJW01000002">
    <property type="protein sequence ID" value="GGG99940.1"/>
    <property type="molecule type" value="Genomic_DNA"/>
</dbReference>
<keyword evidence="1" id="KW-0472">Membrane</keyword>
<reference evidence="2" key="1">
    <citation type="journal article" date="2014" name="Int. J. Syst. Evol. Microbiol.">
        <title>Complete genome sequence of Corynebacterium casei LMG S-19264T (=DSM 44701T), isolated from a smear-ripened cheese.</title>
        <authorList>
            <consortium name="US DOE Joint Genome Institute (JGI-PGF)"/>
            <person name="Walter F."/>
            <person name="Albersmeier A."/>
            <person name="Kalinowski J."/>
            <person name="Ruckert C."/>
        </authorList>
    </citation>
    <scope>NUCLEOTIDE SEQUENCE</scope>
    <source>
        <strain evidence="2">CGMCC 1.15763</strain>
    </source>
</reference>
<evidence type="ECO:0000256" key="1">
    <source>
        <dbReference type="SAM" id="Phobius"/>
    </source>
</evidence>
<evidence type="ECO:0000313" key="2">
    <source>
        <dbReference type="EMBL" id="GGG99940.1"/>
    </source>
</evidence>
<reference evidence="2" key="2">
    <citation type="submission" date="2020-09" db="EMBL/GenBank/DDBJ databases">
        <authorList>
            <person name="Sun Q."/>
            <person name="Zhou Y."/>
        </authorList>
    </citation>
    <scope>NUCLEOTIDE SEQUENCE</scope>
    <source>
        <strain evidence="2">CGMCC 1.15763</strain>
    </source>
</reference>
<name>A0A917I0K3_9FLAO</name>
<sequence length="101" mass="11921">MKGSNKKSLKLFLIIEVLLVLTIVFFIIKKRYNAVKYPEKKVLIVSKECFQNKKEGNYITILYENKKYDIALSNFDLCNKFVVKDSIKVIYSRDLDEFSLK</sequence>
<comment type="caution">
    <text evidence="2">The sequence shown here is derived from an EMBL/GenBank/DDBJ whole genome shotgun (WGS) entry which is preliminary data.</text>
</comment>
<accession>A0A917I0K3</accession>
<keyword evidence="1" id="KW-0812">Transmembrane</keyword>
<proteinExistence type="predicted"/>
<dbReference type="Proteomes" id="UP000633278">
    <property type="component" value="Unassembled WGS sequence"/>
</dbReference>
<feature type="transmembrane region" description="Helical" evidence="1">
    <location>
        <begin position="12"/>
        <end position="28"/>
    </location>
</feature>
<protein>
    <submittedName>
        <fullName evidence="2">Uncharacterized protein</fullName>
    </submittedName>
</protein>
<keyword evidence="3" id="KW-1185">Reference proteome</keyword>